<evidence type="ECO:0000313" key="2">
    <source>
        <dbReference type="EMBL" id="KAA4658022.1"/>
    </source>
</evidence>
<keyword evidence="1 2" id="KW-0378">Hydrolase</keyword>
<dbReference type="Gene3D" id="1.50.10.10">
    <property type="match status" value="1"/>
</dbReference>
<reference evidence="2 3" key="1">
    <citation type="journal article" date="2019" name="Nat. Med.">
        <title>A library of human gut bacterial isolates paired with longitudinal multiomics data enables mechanistic microbiome research.</title>
        <authorList>
            <person name="Poyet M."/>
            <person name="Groussin M."/>
            <person name="Gibbons S.M."/>
            <person name="Avila-Pacheco J."/>
            <person name="Jiang X."/>
            <person name="Kearney S.M."/>
            <person name="Perrotta A.R."/>
            <person name="Berdy B."/>
            <person name="Zhao S."/>
            <person name="Lieberman T.D."/>
            <person name="Swanson P.K."/>
            <person name="Smith M."/>
            <person name="Roesemann S."/>
            <person name="Alexander J.E."/>
            <person name="Rich S.A."/>
            <person name="Livny J."/>
            <person name="Vlamakis H."/>
            <person name="Clish C."/>
            <person name="Bullock K."/>
            <person name="Deik A."/>
            <person name="Scott J."/>
            <person name="Pierce K.A."/>
            <person name="Xavier R.J."/>
            <person name="Alm E.J."/>
        </authorList>
    </citation>
    <scope>NUCLEOTIDE SEQUENCE [LARGE SCALE GENOMIC DNA]</scope>
    <source>
        <strain evidence="2 3">BIOML-A14</strain>
    </source>
</reference>
<organism evidence="2 3">
    <name type="scientific">Bacteroides ovatus</name>
    <dbReference type="NCBI Taxonomy" id="28116"/>
    <lineage>
        <taxon>Bacteria</taxon>
        <taxon>Pseudomonadati</taxon>
        <taxon>Bacteroidota</taxon>
        <taxon>Bacteroidia</taxon>
        <taxon>Bacteroidales</taxon>
        <taxon>Bacteroidaceae</taxon>
        <taxon>Bacteroides</taxon>
    </lineage>
</organism>
<dbReference type="SUPFAM" id="SSF48208">
    <property type="entry name" value="Six-hairpin glycosidases"/>
    <property type="match status" value="1"/>
</dbReference>
<dbReference type="Pfam" id="PF07470">
    <property type="entry name" value="Glyco_hydro_88"/>
    <property type="match status" value="1"/>
</dbReference>
<evidence type="ECO:0000313" key="3">
    <source>
        <dbReference type="Proteomes" id="UP000435985"/>
    </source>
</evidence>
<accession>A0A642C724</accession>
<dbReference type="EMBL" id="VWFO01000256">
    <property type="protein sequence ID" value="KAA4658022.1"/>
    <property type="molecule type" value="Genomic_DNA"/>
</dbReference>
<dbReference type="GO" id="GO:0005975">
    <property type="term" value="P:carbohydrate metabolic process"/>
    <property type="evidence" value="ECO:0007669"/>
    <property type="project" value="InterPro"/>
</dbReference>
<dbReference type="InterPro" id="IPR008928">
    <property type="entry name" value="6-hairpin_glycosidase_sf"/>
</dbReference>
<comment type="caution">
    <text evidence="2">The sequence shown here is derived from an EMBL/GenBank/DDBJ whole genome shotgun (WGS) entry which is preliminary data.</text>
</comment>
<dbReference type="Proteomes" id="UP000435985">
    <property type="component" value="Unassembled WGS sequence"/>
</dbReference>
<dbReference type="InterPro" id="IPR010905">
    <property type="entry name" value="Glyco_hydro_88"/>
</dbReference>
<dbReference type="GO" id="GO:0016787">
    <property type="term" value="F:hydrolase activity"/>
    <property type="evidence" value="ECO:0007669"/>
    <property type="project" value="UniProtKB-KW"/>
</dbReference>
<evidence type="ECO:0000256" key="1">
    <source>
        <dbReference type="ARBA" id="ARBA00022801"/>
    </source>
</evidence>
<dbReference type="PANTHER" id="PTHR33886">
    <property type="entry name" value="UNSATURATED RHAMNOGALACTURONAN HYDROLASE (EUROFUNG)"/>
    <property type="match status" value="1"/>
</dbReference>
<dbReference type="InterPro" id="IPR012341">
    <property type="entry name" value="6hp_glycosidase-like_sf"/>
</dbReference>
<dbReference type="AlphaFoldDB" id="A0A642C724"/>
<gene>
    <name evidence="2" type="ORF">F3B98_28860</name>
</gene>
<sequence>FIMGVKNGWLDAEEYAPAARKAWLALVPYVNEKNQVREVCVGTNKKNDLQYYYDRPRRTGDYHGQGPVLWCTVALLEK</sequence>
<proteinExistence type="predicted"/>
<name>A0A642C724_BACOV</name>
<dbReference type="InterPro" id="IPR052043">
    <property type="entry name" value="PolySaccharide_Degr_Enz"/>
</dbReference>
<feature type="non-terminal residue" evidence="2">
    <location>
        <position position="1"/>
    </location>
</feature>
<protein>
    <submittedName>
        <fullName evidence="2">Glycosyl hydrolase</fullName>
    </submittedName>
</protein>
<dbReference type="PANTHER" id="PTHR33886:SF8">
    <property type="entry name" value="UNSATURATED RHAMNOGALACTURONAN HYDROLASE (EUROFUNG)"/>
    <property type="match status" value="1"/>
</dbReference>